<dbReference type="EMBL" id="JAIWYP010000009">
    <property type="protein sequence ID" value="KAH3772291.1"/>
    <property type="molecule type" value="Genomic_DNA"/>
</dbReference>
<keyword evidence="5" id="KW-1185">Reference proteome</keyword>
<dbReference type="Pfam" id="PF00041">
    <property type="entry name" value="fn3"/>
    <property type="match status" value="1"/>
</dbReference>
<dbReference type="Proteomes" id="UP000828390">
    <property type="component" value="Unassembled WGS sequence"/>
</dbReference>
<dbReference type="SMART" id="SM00336">
    <property type="entry name" value="BBOX"/>
    <property type="match status" value="10"/>
</dbReference>
<dbReference type="InterPro" id="IPR036116">
    <property type="entry name" value="FN3_sf"/>
</dbReference>
<dbReference type="PANTHER" id="PTHR32046">
    <property type="entry name" value="G DOMAIN-CONTAINING PROTEIN"/>
    <property type="match status" value="1"/>
</dbReference>
<evidence type="ECO:0000313" key="4">
    <source>
        <dbReference type="EMBL" id="KAH3772291.1"/>
    </source>
</evidence>
<dbReference type="GO" id="GO:0008270">
    <property type="term" value="F:zinc ion binding"/>
    <property type="evidence" value="ECO:0007669"/>
    <property type="project" value="InterPro"/>
</dbReference>
<comment type="similarity">
    <text evidence="1">Belongs to the TRAFAC class TrmE-Era-EngA-EngB-Septin-like GTPase superfamily. Septin GTPase family.</text>
</comment>
<evidence type="ECO:0000313" key="5">
    <source>
        <dbReference type="Proteomes" id="UP000828390"/>
    </source>
</evidence>
<accession>A0A9D4E325</accession>
<feature type="domain" description="Fibronectin type-III" evidence="3">
    <location>
        <begin position="851"/>
        <end position="943"/>
    </location>
</feature>
<keyword evidence="1" id="KW-0342">GTP-binding</keyword>
<dbReference type="Pfam" id="PF00735">
    <property type="entry name" value="Septin"/>
    <property type="match status" value="1"/>
</dbReference>
<dbReference type="CDD" id="cd00063">
    <property type="entry name" value="FN3"/>
    <property type="match status" value="1"/>
</dbReference>
<dbReference type="InterPro" id="IPR030379">
    <property type="entry name" value="G_SEPTIN_dom"/>
</dbReference>
<protein>
    <recommendedName>
        <fullName evidence="3">Fibronectin type-III domain-containing protein</fullName>
    </recommendedName>
</protein>
<dbReference type="InterPro" id="IPR027417">
    <property type="entry name" value="P-loop_NTPase"/>
</dbReference>
<dbReference type="PROSITE" id="PS00675">
    <property type="entry name" value="SIGMA54_INTERACT_1"/>
    <property type="match status" value="1"/>
</dbReference>
<dbReference type="InterPro" id="IPR013783">
    <property type="entry name" value="Ig-like_fold"/>
</dbReference>
<proteinExistence type="inferred from homology"/>
<reference evidence="4" key="1">
    <citation type="journal article" date="2019" name="bioRxiv">
        <title>The Genome of the Zebra Mussel, Dreissena polymorpha: A Resource for Invasive Species Research.</title>
        <authorList>
            <person name="McCartney M.A."/>
            <person name="Auch B."/>
            <person name="Kono T."/>
            <person name="Mallez S."/>
            <person name="Zhang Y."/>
            <person name="Obille A."/>
            <person name="Becker A."/>
            <person name="Abrahante J.E."/>
            <person name="Garbe J."/>
            <person name="Badalamenti J.P."/>
            <person name="Herman A."/>
            <person name="Mangelson H."/>
            <person name="Liachko I."/>
            <person name="Sullivan S."/>
            <person name="Sone E.D."/>
            <person name="Koren S."/>
            <person name="Silverstein K.A.T."/>
            <person name="Beckman K.B."/>
            <person name="Gohl D.M."/>
        </authorList>
    </citation>
    <scope>NUCLEOTIDE SEQUENCE</scope>
    <source>
        <strain evidence="4">Duluth1</strain>
        <tissue evidence="4">Whole animal</tissue>
    </source>
</reference>
<dbReference type="SMART" id="SM00060">
    <property type="entry name" value="FN3"/>
    <property type="match status" value="1"/>
</dbReference>
<name>A0A9D4E325_DREPO</name>
<comment type="caution">
    <text evidence="4">The sequence shown here is derived from an EMBL/GenBank/DDBJ whole genome shotgun (WGS) entry which is preliminary data.</text>
</comment>
<organism evidence="4 5">
    <name type="scientific">Dreissena polymorpha</name>
    <name type="common">Zebra mussel</name>
    <name type="synonym">Mytilus polymorpha</name>
    <dbReference type="NCBI Taxonomy" id="45954"/>
    <lineage>
        <taxon>Eukaryota</taxon>
        <taxon>Metazoa</taxon>
        <taxon>Spiralia</taxon>
        <taxon>Lophotrochozoa</taxon>
        <taxon>Mollusca</taxon>
        <taxon>Bivalvia</taxon>
        <taxon>Autobranchia</taxon>
        <taxon>Heteroconchia</taxon>
        <taxon>Euheterodonta</taxon>
        <taxon>Imparidentia</taxon>
        <taxon>Neoheterodontei</taxon>
        <taxon>Myida</taxon>
        <taxon>Dreissenoidea</taxon>
        <taxon>Dreissenidae</taxon>
        <taxon>Dreissena</taxon>
    </lineage>
</organism>
<feature type="coiled-coil region" evidence="2">
    <location>
        <begin position="1356"/>
        <end position="1383"/>
    </location>
</feature>
<dbReference type="SUPFAM" id="SSF49265">
    <property type="entry name" value="Fibronectin type III"/>
    <property type="match status" value="1"/>
</dbReference>
<dbReference type="InterPro" id="IPR003961">
    <property type="entry name" value="FN3_dom"/>
</dbReference>
<sequence length="1496" mass="170537">MDAEVNSGNNASKIFQEVLQNNIGIVIEKSDTGTESIVSASQNDKVNETIRETEERTRQCSLCKNFSSVLPEAASLCLGDYTCSQCVEPQFVEDPSSKHSHILKEECNVRQSFDGNTIAPERCLTGAQFAAGKLDETKVNCHEENTRHSQHNKQICVETLEENATQHHALNQNGSYPEHVKRVNVLRPNQVAPTENNVGVHILWCEPCRAQQKTVIARVYCEECDNECLCETCEKHHKIQKSTKQHVLKDINHYINQSTDKLQMCEPCESLRKSSPAFFFCKECEHELLCEECGNQHAYQKSTRDHRLQSISSNVQESNFHQTKQVTMFCEPCQAQEKKNRASVFCEDCDSECLCETCEKHHRSQKFTRDHKLHDISKYTVSAIASISEQQKLFCEPCKAQDTRSPAVFFCKQCDNELLCEPCGKYHTFQKSTKKHILQDVSNYGETEPDYTTDTKLLFCDPCKAQEKDSIASFLCIECDNELFCKPCGKFHSSQKFTRGHHLQDISKCLTNTNATEKKQILCEPCQAQERTNPAFFFCKDCGNEYLCETCGKNHNSQKATRLHTLHAISKFAEGTIFKLLNSQYKFCRRCKAHDKDRIASFFCTECENELLCEACGKHHSLQKLTEGHTLKRINMIAVNVNDGITKQKINCEPCQAQGKVTPASVFCAECDNECLCESCGRYHSSRKATLGHGLQDIIMYLKVAVAKNAEEQKLVCEPCKAQEINTLATVFCVDCDNELLCGPCGKYHNSRKSTRDHYLQDLRLYAEVVENPSSGEVAGAQKFFCELCKGHGKLNPAVFVCSECEHELFCENCGNYHNVHKKFSNHLLQKIDHRQRIIMDSSSDSIEMNTPGRPVASNIGSDTVTLSWTKPGRFKKGDYFQIGCRECNESRWKICHDNIEENSYVLKNLKSKSSLVFRIRAIYCDFESNYSEESDVVTTPSSPASRMVEFSTVCGDKDRLPVSYSVPLNEIRSARNNNGKTRKFEIGSSRTSKYCEKTILLIGETGTGKSTLVDGMANFIMGVNWNDPFRFTMVNLEDEERQKLVNQAISQTEWITSYTMYPQDGGRLKYAINIIDTPGFGDTRGFQRDQEIIEQIRELFSVQPPQGVAIIDAVCFLIKAPDARLTPTQSYIFQSIMSLFGRDIEENICSLITFADGQEPPVIAALKESKLPFGKYFTFNNSALFARNSELDQSSLTPMFWDMGLKSFQNFFHHLDSLHSKSLQLTSNVLNERFRLEATVRNLEPLLDAGLTKINALKSEIQCFEENKAIIADNKDFKYTVQTTKQLKKDLPAGQHVTNCIQCNMTCHENCQIPNNEEKRKCWAMDKKSGNCRICPDNCFWDKHANTPYIFEFIVVDEEKTYAEMKKKYEKATGQLLSQEQLITQMDKELNGVVDLVDDMMETVNECNTRLAVIALRPNPLTITEHIDLLIENEKMVKRNGWFERVKTLQMLRKRAQIVDNVDHFRQQATSCVKVIRKRAKGKNIFKRAWNYFGR</sequence>
<dbReference type="InterPro" id="IPR025662">
    <property type="entry name" value="Sigma_54_int_dom_ATP-bd_1"/>
</dbReference>
<dbReference type="Gene3D" id="2.60.40.10">
    <property type="entry name" value="Immunoglobulins"/>
    <property type="match status" value="1"/>
</dbReference>
<dbReference type="Gene3D" id="3.30.160.60">
    <property type="entry name" value="Classic Zinc Finger"/>
    <property type="match status" value="1"/>
</dbReference>
<dbReference type="GO" id="GO:0005525">
    <property type="term" value="F:GTP binding"/>
    <property type="evidence" value="ECO:0007669"/>
    <property type="project" value="UniProtKB-KW"/>
</dbReference>
<dbReference type="Gene3D" id="3.40.50.300">
    <property type="entry name" value="P-loop containing nucleotide triphosphate hydrolases"/>
    <property type="match status" value="1"/>
</dbReference>
<dbReference type="PROSITE" id="PS50853">
    <property type="entry name" value="FN3"/>
    <property type="match status" value="1"/>
</dbReference>
<reference evidence="4" key="2">
    <citation type="submission" date="2020-11" db="EMBL/GenBank/DDBJ databases">
        <authorList>
            <person name="McCartney M.A."/>
            <person name="Auch B."/>
            <person name="Kono T."/>
            <person name="Mallez S."/>
            <person name="Becker A."/>
            <person name="Gohl D.M."/>
            <person name="Silverstein K.A.T."/>
            <person name="Koren S."/>
            <person name="Bechman K.B."/>
            <person name="Herman A."/>
            <person name="Abrahante J.E."/>
            <person name="Garbe J."/>
        </authorList>
    </citation>
    <scope>NUCLEOTIDE SEQUENCE</scope>
    <source>
        <strain evidence="4">Duluth1</strain>
        <tissue evidence="4">Whole animal</tissue>
    </source>
</reference>
<dbReference type="InterPro" id="IPR000315">
    <property type="entry name" value="Znf_B-box"/>
</dbReference>
<dbReference type="OrthoDB" id="6103492at2759"/>
<keyword evidence="1" id="KW-0547">Nucleotide-binding</keyword>
<keyword evidence="2" id="KW-0175">Coiled coil</keyword>
<evidence type="ECO:0000256" key="1">
    <source>
        <dbReference type="RuleBase" id="RU004560"/>
    </source>
</evidence>
<evidence type="ECO:0000259" key="3">
    <source>
        <dbReference type="PROSITE" id="PS50853"/>
    </source>
</evidence>
<gene>
    <name evidence="4" type="ORF">DPMN_173629</name>
</gene>
<dbReference type="SUPFAM" id="SSF52540">
    <property type="entry name" value="P-loop containing nucleoside triphosphate hydrolases"/>
    <property type="match status" value="1"/>
</dbReference>
<dbReference type="PANTHER" id="PTHR32046:SF14">
    <property type="match status" value="1"/>
</dbReference>
<evidence type="ECO:0000256" key="2">
    <source>
        <dbReference type="SAM" id="Coils"/>
    </source>
</evidence>